<sequence length="112" mass="12765">IRDKTRSNPLLRQTDTYGVPSICPLEGLFCSIPSWHFHPVKERRILSFLVGDCRSFGSLPWLDVLVVMLKPLIATSLDELSRKTEMKASFAVKGGKQSKNGWFLGSHHHQMW</sequence>
<feature type="non-terminal residue" evidence="1">
    <location>
        <position position="1"/>
    </location>
</feature>
<evidence type="ECO:0000313" key="1">
    <source>
        <dbReference type="EMBL" id="CAA0828282.1"/>
    </source>
</evidence>
<gene>
    <name evidence="1" type="ORF">SHERM_23977</name>
</gene>
<dbReference type="AlphaFoldDB" id="A0A9N7NGA0"/>
<dbReference type="EMBL" id="CACSLK010027752">
    <property type="protein sequence ID" value="CAA0828282.1"/>
    <property type="molecule type" value="Genomic_DNA"/>
</dbReference>
<evidence type="ECO:0000313" key="2">
    <source>
        <dbReference type="Proteomes" id="UP001153555"/>
    </source>
</evidence>
<protein>
    <submittedName>
        <fullName evidence="1">Uncharacterized protein</fullName>
    </submittedName>
</protein>
<organism evidence="1 2">
    <name type="scientific">Striga hermonthica</name>
    <name type="common">Purple witchweed</name>
    <name type="synonym">Buchnera hermonthica</name>
    <dbReference type="NCBI Taxonomy" id="68872"/>
    <lineage>
        <taxon>Eukaryota</taxon>
        <taxon>Viridiplantae</taxon>
        <taxon>Streptophyta</taxon>
        <taxon>Embryophyta</taxon>
        <taxon>Tracheophyta</taxon>
        <taxon>Spermatophyta</taxon>
        <taxon>Magnoliopsida</taxon>
        <taxon>eudicotyledons</taxon>
        <taxon>Gunneridae</taxon>
        <taxon>Pentapetalae</taxon>
        <taxon>asterids</taxon>
        <taxon>lamiids</taxon>
        <taxon>Lamiales</taxon>
        <taxon>Orobanchaceae</taxon>
        <taxon>Buchnereae</taxon>
        <taxon>Striga</taxon>
    </lineage>
</organism>
<comment type="caution">
    <text evidence="1">The sequence shown here is derived from an EMBL/GenBank/DDBJ whole genome shotgun (WGS) entry which is preliminary data.</text>
</comment>
<name>A0A9N7NGA0_STRHE</name>
<reference evidence="1" key="1">
    <citation type="submission" date="2019-12" db="EMBL/GenBank/DDBJ databases">
        <authorList>
            <person name="Scholes J."/>
        </authorList>
    </citation>
    <scope>NUCLEOTIDE SEQUENCE</scope>
</reference>
<keyword evidence="2" id="KW-1185">Reference proteome</keyword>
<dbReference type="Proteomes" id="UP001153555">
    <property type="component" value="Unassembled WGS sequence"/>
</dbReference>
<accession>A0A9N7NGA0</accession>
<proteinExistence type="predicted"/>